<evidence type="ECO:0000313" key="2">
    <source>
        <dbReference type="Proteomes" id="UP000240704"/>
    </source>
</evidence>
<dbReference type="GeneID" id="54986970"/>
<protein>
    <submittedName>
        <fullName evidence="1">Uncharacterized protein</fullName>
    </submittedName>
</protein>
<reference evidence="2" key="1">
    <citation type="submission" date="2017-11" db="EMBL/GenBank/DDBJ databases">
        <title>Genome sequence and characterization of the novel virulent phage PMBT3 infecting Pseudomonas sp.</title>
        <authorList>
            <person name="Koberg S."/>
            <person name="Brinks E."/>
            <person name="Heller K.J."/>
            <person name="Neve H."/>
            <person name="Franz C.M.A.P."/>
        </authorList>
    </citation>
    <scope>NUCLEOTIDE SEQUENCE [LARGE SCALE GENOMIC DNA]</scope>
</reference>
<organism evidence="1 2">
    <name type="scientific">Pseudomonas phage PMBT3</name>
    <dbReference type="NCBI Taxonomy" id="2059856"/>
    <lineage>
        <taxon>Viruses</taxon>
        <taxon>Duplodnaviria</taxon>
        <taxon>Heunggongvirae</taxon>
        <taxon>Uroviricota</taxon>
        <taxon>Caudoviricetes</taxon>
        <taxon>Maxrubnervirus</taxon>
        <taxon>Maxrubnervirus PMBT3</taxon>
    </lineage>
</organism>
<dbReference type="KEGG" id="vg:54986970"/>
<proteinExistence type="predicted"/>
<dbReference type="RefSeq" id="YP_009796580.1">
    <property type="nucleotide sequence ID" value="NC_047902.1"/>
</dbReference>
<keyword evidence="2" id="KW-1185">Reference proteome</keyword>
<evidence type="ECO:0000313" key="1">
    <source>
        <dbReference type="EMBL" id="AUM59631.1"/>
    </source>
</evidence>
<dbReference type="EMBL" id="MG596799">
    <property type="protein sequence ID" value="AUM59631.1"/>
    <property type="molecule type" value="Genomic_DNA"/>
</dbReference>
<dbReference type="Proteomes" id="UP000240704">
    <property type="component" value="Segment"/>
</dbReference>
<name>A0A2I6PHU1_9CAUD</name>
<sequence>MQINRGDSFMLPLQVFVDGQAQDCTLWRVFASYGSPTERLGDFDVIWQNRVAGEFFLDADTSAWPLGTMHFDITYVTDAGQEITTQRVEFKVLKRLTPVPLP</sequence>
<accession>A0A2I6PHU1</accession>